<keyword evidence="2" id="KW-0677">Repeat</keyword>
<gene>
    <name evidence="4" type="ORF">CWATWH0003_B146</name>
</gene>
<feature type="repeat" description="WD" evidence="3">
    <location>
        <begin position="1"/>
        <end position="32"/>
    </location>
</feature>
<dbReference type="PATRIC" id="fig|423471.3.peg.5418"/>
<accession>G5JEF9</accession>
<organism evidence="4 5">
    <name type="scientific">Crocosphaera watsonii WH 0003</name>
    <dbReference type="NCBI Taxonomy" id="423471"/>
    <lineage>
        <taxon>Bacteria</taxon>
        <taxon>Bacillati</taxon>
        <taxon>Cyanobacteriota</taxon>
        <taxon>Cyanophyceae</taxon>
        <taxon>Oscillatoriophycideae</taxon>
        <taxon>Chroococcales</taxon>
        <taxon>Aphanothecaceae</taxon>
        <taxon>Crocosphaera</taxon>
    </lineage>
</organism>
<dbReference type="SMART" id="SM00320">
    <property type="entry name" value="WD40"/>
    <property type="match status" value="3"/>
</dbReference>
<name>G5JEF9_CROWT</name>
<keyword evidence="4" id="KW-0418">Kinase</keyword>
<evidence type="ECO:0000256" key="2">
    <source>
        <dbReference type="ARBA" id="ARBA00022737"/>
    </source>
</evidence>
<dbReference type="SUPFAM" id="SSF50978">
    <property type="entry name" value="WD40 repeat-like"/>
    <property type="match status" value="1"/>
</dbReference>
<dbReference type="InterPro" id="IPR015943">
    <property type="entry name" value="WD40/YVTN_repeat-like_dom_sf"/>
</dbReference>
<evidence type="ECO:0000256" key="3">
    <source>
        <dbReference type="PROSITE-ProRule" id="PRU00221"/>
    </source>
</evidence>
<feature type="repeat" description="WD" evidence="3">
    <location>
        <begin position="75"/>
        <end position="116"/>
    </location>
</feature>
<proteinExistence type="predicted"/>
<dbReference type="PRINTS" id="PR00320">
    <property type="entry name" value="GPROTEINBRPT"/>
</dbReference>
<dbReference type="EMBL" id="AESD01001010">
    <property type="protein sequence ID" value="EHJ09427.1"/>
    <property type="molecule type" value="Genomic_DNA"/>
</dbReference>
<dbReference type="InterPro" id="IPR036322">
    <property type="entry name" value="WD40_repeat_dom_sf"/>
</dbReference>
<dbReference type="PROSITE" id="PS50294">
    <property type="entry name" value="WD_REPEATS_REGION"/>
    <property type="match status" value="3"/>
</dbReference>
<dbReference type="PANTHER" id="PTHR22847">
    <property type="entry name" value="WD40 REPEAT PROTEIN"/>
    <property type="match status" value="1"/>
</dbReference>
<evidence type="ECO:0000313" key="4">
    <source>
        <dbReference type="EMBL" id="EHJ09427.1"/>
    </source>
</evidence>
<reference evidence="4 5" key="1">
    <citation type="journal article" date="2011" name="Front. Microbiol.">
        <title>Two Strains of Crocosphaera watsonii with Highly Conserved Genomes are Distinguished by Strain-Specific Features.</title>
        <authorList>
            <person name="Bench S.R."/>
            <person name="Ilikchyan I.N."/>
            <person name="Tripp H.J."/>
            <person name="Zehr J.P."/>
        </authorList>
    </citation>
    <scope>NUCLEOTIDE SEQUENCE [LARGE SCALE GENOMIC DNA]</scope>
    <source>
        <strain evidence="4 5">WH 0003</strain>
    </source>
</reference>
<feature type="repeat" description="WD" evidence="3">
    <location>
        <begin position="33"/>
        <end position="74"/>
    </location>
</feature>
<dbReference type="Pfam" id="PF00400">
    <property type="entry name" value="WD40"/>
    <property type="match status" value="3"/>
</dbReference>
<dbReference type="PANTHER" id="PTHR22847:SF637">
    <property type="entry name" value="WD REPEAT DOMAIN 5B"/>
    <property type="match status" value="1"/>
</dbReference>
<evidence type="ECO:0000313" key="5">
    <source>
        <dbReference type="Proteomes" id="UP000003477"/>
    </source>
</evidence>
<dbReference type="AlphaFoldDB" id="G5JEF9"/>
<protein>
    <submittedName>
        <fullName evidence="4">Serine/threonine kinase with WD-40 repeat</fullName>
    </submittedName>
</protein>
<dbReference type="Gene3D" id="2.130.10.10">
    <property type="entry name" value="YVTN repeat-like/Quinoprotein amine dehydrogenase"/>
    <property type="match status" value="2"/>
</dbReference>
<dbReference type="Proteomes" id="UP000003477">
    <property type="component" value="Unassembled WGS sequence"/>
</dbReference>
<dbReference type="InterPro" id="IPR020472">
    <property type="entry name" value="WD40_PAC1"/>
</dbReference>
<comment type="caution">
    <text evidence="4">The sequence shown here is derived from an EMBL/GenBank/DDBJ whole genome shotgun (WGS) entry which is preliminary data.</text>
</comment>
<evidence type="ECO:0000256" key="1">
    <source>
        <dbReference type="ARBA" id="ARBA00022574"/>
    </source>
</evidence>
<dbReference type="InterPro" id="IPR001680">
    <property type="entry name" value="WD40_rpt"/>
</dbReference>
<dbReference type="PROSITE" id="PS00678">
    <property type="entry name" value="WD_REPEATS_1"/>
    <property type="match status" value="1"/>
</dbReference>
<dbReference type="PROSITE" id="PS50082">
    <property type="entry name" value="WD_REPEATS_2"/>
    <property type="match status" value="3"/>
</dbReference>
<keyword evidence="1 3" id="KW-0853">WD repeat</keyword>
<sequence length="133" mass="14387">MVISADGKTLVSGSGDNTIKVWNLATGELLRTLNGHSSYVSSVSISADRNTIVSGSGDNTIKVWSLATGKLLRILNGHSDWVNSVAISADGKTIVSGSRDTRIKVWRLKQREFDQEDQDRISSPLATIDKSEI</sequence>
<dbReference type="GO" id="GO:0016301">
    <property type="term" value="F:kinase activity"/>
    <property type="evidence" value="ECO:0007669"/>
    <property type="project" value="UniProtKB-KW"/>
</dbReference>
<dbReference type="InterPro" id="IPR019775">
    <property type="entry name" value="WD40_repeat_CS"/>
</dbReference>
<keyword evidence="4" id="KW-0808">Transferase</keyword>